<reference evidence="2" key="1">
    <citation type="submission" date="2023-06" db="EMBL/GenBank/DDBJ databases">
        <title>Genome-scale phylogeny and comparative genomics of the fungal order Sordariales.</title>
        <authorList>
            <consortium name="Lawrence Berkeley National Laboratory"/>
            <person name="Hensen N."/>
            <person name="Bonometti L."/>
            <person name="Westerberg I."/>
            <person name="Brannstrom I.O."/>
            <person name="Guillou S."/>
            <person name="Cros-Aarteil S."/>
            <person name="Calhoun S."/>
            <person name="Haridas S."/>
            <person name="Kuo A."/>
            <person name="Mondo S."/>
            <person name="Pangilinan J."/>
            <person name="Riley R."/>
            <person name="Labutti K."/>
            <person name="Andreopoulos B."/>
            <person name="Lipzen A."/>
            <person name="Chen C."/>
            <person name="Yanf M."/>
            <person name="Daum C."/>
            <person name="Ng V."/>
            <person name="Clum A."/>
            <person name="Steindorff A."/>
            <person name="Ohm R."/>
            <person name="Martin F."/>
            <person name="Silar P."/>
            <person name="Natvig D."/>
            <person name="Lalanne C."/>
            <person name="Gautier V."/>
            <person name="Ament-Velasquez S.L."/>
            <person name="Kruys A."/>
            <person name="Hutchinson M.I."/>
            <person name="Powell A.J."/>
            <person name="Barry K."/>
            <person name="Miller A.N."/>
            <person name="Grigoriev I.V."/>
            <person name="Debuchy R."/>
            <person name="Gladieux P."/>
            <person name="Thoren M.H."/>
            <person name="Johannesson H."/>
        </authorList>
    </citation>
    <scope>NUCLEOTIDE SEQUENCE</scope>
    <source>
        <strain evidence="2">SMH2532-1</strain>
    </source>
</reference>
<evidence type="ECO:0000313" key="3">
    <source>
        <dbReference type="Proteomes" id="UP001174936"/>
    </source>
</evidence>
<dbReference type="AlphaFoldDB" id="A0AA40CH18"/>
<dbReference type="PANTHER" id="PTHR24148">
    <property type="entry name" value="ANKYRIN REPEAT DOMAIN-CONTAINING PROTEIN 39 HOMOLOG-RELATED"/>
    <property type="match status" value="1"/>
</dbReference>
<feature type="non-terminal residue" evidence="2">
    <location>
        <position position="141"/>
    </location>
</feature>
<dbReference type="PANTHER" id="PTHR24148:SF79">
    <property type="entry name" value="HETEROKARYON INCOMPATIBILITY DOMAIN-CONTAINING PROTEIN"/>
    <property type="match status" value="1"/>
</dbReference>
<evidence type="ECO:0000313" key="2">
    <source>
        <dbReference type="EMBL" id="KAK0638571.1"/>
    </source>
</evidence>
<dbReference type="Proteomes" id="UP001174936">
    <property type="component" value="Unassembled WGS sequence"/>
</dbReference>
<dbReference type="InterPro" id="IPR010730">
    <property type="entry name" value="HET"/>
</dbReference>
<feature type="domain" description="Heterokaryon incompatibility" evidence="1">
    <location>
        <begin position="47"/>
        <end position="139"/>
    </location>
</feature>
<accession>A0AA40CH18</accession>
<protein>
    <submittedName>
        <fullName evidence="2">Heterokaryon incompatibility protein-domain-containing protein</fullName>
    </submittedName>
</protein>
<evidence type="ECO:0000259" key="1">
    <source>
        <dbReference type="Pfam" id="PF06985"/>
    </source>
</evidence>
<organism evidence="2 3">
    <name type="scientific">Cercophora newfieldiana</name>
    <dbReference type="NCBI Taxonomy" id="92897"/>
    <lineage>
        <taxon>Eukaryota</taxon>
        <taxon>Fungi</taxon>
        <taxon>Dikarya</taxon>
        <taxon>Ascomycota</taxon>
        <taxon>Pezizomycotina</taxon>
        <taxon>Sordariomycetes</taxon>
        <taxon>Sordariomycetidae</taxon>
        <taxon>Sordariales</taxon>
        <taxon>Lasiosphaeriaceae</taxon>
        <taxon>Cercophora</taxon>
    </lineage>
</organism>
<dbReference type="Pfam" id="PF06985">
    <property type="entry name" value="HET"/>
    <property type="match status" value="1"/>
</dbReference>
<dbReference type="InterPro" id="IPR052895">
    <property type="entry name" value="HetReg/Transcr_Mod"/>
</dbReference>
<keyword evidence="3" id="KW-1185">Reference proteome</keyword>
<name>A0AA40CH18_9PEZI</name>
<comment type="caution">
    <text evidence="2">The sequence shown here is derived from an EMBL/GenBank/DDBJ whole genome shotgun (WGS) entry which is preliminary data.</text>
</comment>
<sequence length="141" mass="15578">MATSSGDLYGLLPVGSREIRLLRVISLEEESTLWGLEVASLDRDPQFVALSYVWGDASQTESISINGRATTVTVNLAHALHHSLNVWATLHNDIASVSELRIWADAVCINQADLLERSIQVRMMGSIYSSAKYVFSWLGLE</sequence>
<proteinExistence type="predicted"/>
<dbReference type="EMBL" id="JAULSV010000007">
    <property type="protein sequence ID" value="KAK0638571.1"/>
    <property type="molecule type" value="Genomic_DNA"/>
</dbReference>
<gene>
    <name evidence="2" type="ORF">B0T16DRAFT_339230</name>
</gene>